<feature type="domain" description="CSC1/OSCA1-like cytosolic" evidence="3">
    <location>
        <begin position="251"/>
        <end position="509"/>
    </location>
</feature>
<comment type="caution">
    <text evidence="4">The sequence shown here is derived from an EMBL/GenBank/DDBJ whole genome shotgun (WGS) entry which is preliminary data.</text>
</comment>
<evidence type="ECO:0000313" key="5">
    <source>
        <dbReference type="Proteomes" id="UP001230268"/>
    </source>
</evidence>
<feature type="transmembrane region" description="Helical" evidence="2">
    <location>
        <begin position="208"/>
        <end position="228"/>
    </location>
</feature>
<organism evidence="4 5">
    <name type="scientific">Babesia gibsoni</name>
    <dbReference type="NCBI Taxonomy" id="33632"/>
    <lineage>
        <taxon>Eukaryota</taxon>
        <taxon>Sar</taxon>
        <taxon>Alveolata</taxon>
        <taxon>Apicomplexa</taxon>
        <taxon>Aconoidasida</taxon>
        <taxon>Piroplasmida</taxon>
        <taxon>Babesiidae</taxon>
        <taxon>Babesia</taxon>
    </lineage>
</organism>
<feature type="compositionally biased region" description="Basic and acidic residues" evidence="1">
    <location>
        <begin position="319"/>
        <end position="330"/>
    </location>
</feature>
<feature type="transmembrane region" description="Helical" evidence="2">
    <location>
        <begin position="167"/>
        <end position="188"/>
    </location>
</feature>
<dbReference type="PANTHER" id="PTHR13018:SF114">
    <property type="entry name" value="EXPRESSED PROTEIN"/>
    <property type="match status" value="1"/>
</dbReference>
<feature type="transmembrane region" description="Helical" evidence="2">
    <location>
        <begin position="517"/>
        <end position="539"/>
    </location>
</feature>
<dbReference type="GO" id="GO:0005227">
    <property type="term" value="F:calcium-activated cation channel activity"/>
    <property type="evidence" value="ECO:0007669"/>
    <property type="project" value="InterPro"/>
</dbReference>
<reference evidence="4" key="1">
    <citation type="submission" date="2023-08" db="EMBL/GenBank/DDBJ databases">
        <title>Draft sequence of the Babesia gibsoni genome.</title>
        <authorList>
            <person name="Yamagishi J.Y."/>
            <person name="Xuan X.X."/>
        </authorList>
    </citation>
    <scope>NUCLEOTIDE SEQUENCE</scope>
    <source>
        <strain evidence="4">Azabu</strain>
    </source>
</reference>
<feature type="compositionally biased region" description="Low complexity" evidence="1">
    <location>
        <begin position="351"/>
        <end position="362"/>
    </location>
</feature>
<dbReference type="Proteomes" id="UP001230268">
    <property type="component" value="Unassembled WGS sequence"/>
</dbReference>
<feature type="transmembrane region" description="Helical" evidence="2">
    <location>
        <begin position="581"/>
        <end position="598"/>
    </location>
</feature>
<evidence type="ECO:0000256" key="2">
    <source>
        <dbReference type="SAM" id="Phobius"/>
    </source>
</evidence>
<feature type="compositionally biased region" description="Basic and acidic residues" evidence="1">
    <location>
        <begin position="396"/>
        <end position="405"/>
    </location>
</feature>
<dbReference type="AlphaFoldDB" id="A0AAD8PGI5"/>
<keyword evidence="2" id="KW-0472">Membrane</keyword>
<gene>
    <name evidence="4" type="ORF">BgAZ_109860</name>
</gene>
<keyword evidence="2" id="KW-0812">Transmembrane</keyword>
<feature type="transmembrane region" description="Helical" evidence="2">
    <location>
        <begin position="708"/>
        <end position="727"/>
    </location>
</feature>
<keyword evidence="2" id="KW-1133">Transmembrane helix</keyword>
<evidence type="ECO:0000313" key="4">
    <source>
        <dbReference type="EMBL" id="KAK1445080.1"/>
    </source>
</evidence>
<keyword evidence="5" id="KW-1185">Reference proteome</keyword>
<feature type="transmembrane region" description="Helical" evidence="2">
    <location>
        <begin position="32"/>
        <end position="49"/>
    </location>
</feature>
<feature type="transmembrane region" description="Helical" evidence="2">
    <location>
        <begin position="7"/>
        <end position="26"/>
    </location>
</feature>
<dbReference type="PANTHER" id="PTHR13018">
    <property type="entry name" value="PROBABLE MEMBRANE PROTEIN DUF221-RELATED"/>
    <property type="match status" value="1"/>
</dbReference>
<accession>A0AAD8PGI5</accession>
<proteinExistence type="predicted"/>
<protein>
    <submittedName>
        <fullName evidence="4">Calcium permeable stress-gated cation channel 1 like protein</fullName>
    </submittedName>
</protein>
<dbReference type="PROSITE" id="PS51257">
    <property type="entry name" value="PROKAR_LIPOPROTEIN"/>
    <property type="match status" value="1"/>
</dbReference>
<dbReference type="InterPro" id="IPR045122">
    <property type="entry name" value="Csc1-like"/>
</dbReference>
<sequence>MNSELRNFIIIITVNIAVFLACLYIWTAKRRSLIRFLHTGFSGLLLKYYKKQNRKHKRTNPLDNVDQVEVKRPYLFGKDEDSTVTAANKVIGRDEFVRDGASDGNAMHFNNKDSEETMTTHRIYHSQPNPQRVKKKWWYYLTHLEERRIRNNEAVLYLRFMKSTCMMLVWCSLVAILTNTFVYIHLKLQSKSYFITTYRIEDLLNCKVTMWALYCTTWIYSFIVYIYILKFRSMVNRGEQITVILRPQLHTIMISGFEKTITDPGSIYKYFDKCFPEHILSVHVVVNHTKRMSLEEELDATKAQLTLCRDMSLVNPKLLHDSRPPSRAESELSLGNETPVKPKRCPEKIRTSSVRCHSSTSSGVNELRNKFDKKAFRRSRSSAHIKLFPPRSKNSHQKEPKEKSIQRVKKVASIFYRGKNEIKDKEEEPNHHKPKDDRFTKLLKRIKELRVQIDEEVERKHTTSARVCFVSFADPNLVLHILKDRSILEDMPTWRICPAPHPRDIVWKNIHLPRWYIMLRVVLYNLLLTAFYVVITWIISQLNLLYTVTHVAEDVEGITETTIEIKDVAQRSLWNTMMPPLVMAMLNSCVHPTMINTVSRQMGFWTQSTYQKYLLFCHVFYLITSTILIPLLASMLTFWKIFDGAFDSLSIDLGKVLISTSWRFSTIYIFNATFIGSSNQLLQITQIGFRLIWAYFFKYDIGTYNFDFGYWYAFHLSILTLVMLFRYNIVHEVLQLPLDSTGKISASAVKSMLLCISITQFAMSGVFLNCQHVLPPLCITLLYIASVATLLLLYASNSDTMVETTEALHRLKLKPLSKSMMDTIKLCYMHPCDCKDFIESRSCTHKPH</sequence>
<feature type="transmembrane region" description="Helical" evidence="2">
    <location>
        <begin position="774"/>
        <end position="795"/>
    </location>
</feature>
<name>A0AAD8PGI5_BABGI</name>
<evidence type="ECO:0000259" key="3">
    <source>
        <dbReference type="Pfam" id="PF14703"/>
    </source>
</evidence>
<dbReference type="Pfam" id="PF14703">
    <property type="entry name" value="PHM7_cyt"/>
    <property type="match status" value="1"/>
</dbReference>
<dbReference type="InterPro" id="IPR027815">
    <property type="entry name" value="CSC1/OSCA1-like_cyt"/>
</dbReference>
<evidence type="ECO:0000256" key="1">
    <source>
        <dbReference type="SAM" id="MobiDB-lite"/>
    </source>
</evidence>
<feature type="transmembrane region" description="Helical" evidence="2">
    <location>
        <begin position="619"/>
        <end position="642"/>
    </location>
</feature>
<dbReference type="EMBL" id="JAVEPI010000001">
    <property type="protein sequence ID" value="KAK1445080.1"/>
    <property type="molecule type" value="Genomic_DNA"/>
</dbReference>
<feature type="region of interest" description="Disordered" evidence="1">
    <location>
        <begin position="319"/>
        <end position="405"/>
    </location>
</feature>
<dbReference type="GO" id="GO:0005886">
    <property type="term" value="C:plasma membrane"/>
    <property type="evidence" value="ECO:0007669"/>
    <property type="project" value="TreeGrafter"/>
</dbReference>